<comment type="caution">
    <text evidence="5">The sequence shown here is derived from an EMBL/GenBank/DDBJ whole genome shotgun (WGS) entry which is preliminary data.</text>
</comment>
<sequence length="288" mass="32715">MALSYLKSPLNDITRQNSNILCRDDSETLIQIPEAPPKKRIRLEDFQPGQPRQHYHSDASLYILHLVVQDGKCLAVADEEGMVGLIDARYNNTIETGDQTARLWDVELQRCKAAFIAHTCSIKSVNYNSMDPNMWVTASRDGNIFIWDVRTTAVQTTPGEDNSGTRLYANSTDNYIYQYDPINLGAPLARFTSPTFRCSSFYIRMAISPDDRYIISGSSDKCIYMWETDFPDENPIVLKGHENEVTSLTRPVALWANPVLIMGLKIWAHTGKFAGRVDPNPRFVKENW</sequence>
<dbReference type="SUPFAM" id="SSF50978">
    <property type="entry name" value="WD40 repeat-like"/>
    <property type="match status" value="1"/>
</dbReference>
<dbReference type="PROSITE" id="PS50294">
    <property type="entry name" value="WD_REPEATS_REGION"/>
    <property type="match status" value="1"/>
</dbReference>
<evidence type="ECO:0000313" key="5">
    <source>
        <dbReference type="EMBL" id="CAG8643838.1"/>
    </source>
</evidence>
<dbReference type="InterPro" id="IPR051865">
    <property type="entry name" value="WD-repeat_CDT2_adapter"/>
</dbReference>
<dbReference type="AlphaFoldDB" id="A0A9N9DLV4"/>
<reference evidence="5" key="1">
    <citation type="submission" date="2021-06" db="EMBL/GenBank/DDBJ databases">
        <authorList>
            <person name="Kallberg Y."/>
            <person name="Tangrot J."/>
            <person name="Rosling A."/>
        </authorList>
    </citation>
    <scope>NUCLEOTIDE SEQUENCE</scope>
    <source>
        <strain evidence="5">IN212</strain>
    </source>
</reference>
<feature type="repeat" description="WD" evidence="4">
    <location>
        <begin position="115"/>
        <end position="157"/>
    </location>
</feature>
<evidence type="ECO:0000256" key="2">
    <source>
        <dbReference type="ARBA" id="ARBA00022786"/>
    </source>
</evidence>
<comment type="pathway">
    <text evidence="1">Protein modification; protein ubiquitination.</text>
</comment>
<dbReference type="GO" id="GO:0030674">
    <property type="term" value="F:protein-macromolecule adaptor activity"/>
    <property type="evidence" value="ECO:0007669"/>
    <property type="project" value="TreeGrafter"/>
</dbReference>
<keyword evidence="2" id="KW-0833">Ubl conjugation pathway</keyword>
<dbReference type="PANTHER" id="PTHR22852:SF0">
    <property type="entry name" value="DENTICLELESS PROTEIN HOMOLOG"/>
    <property type="match status" value="1"/>
</dbReference>
<feature type="repeat" description="WD" evidence="4">
    <location>
        <begin position="205"/>
        <end position="227"/>
    </location>
</feature>
<dbReference type="InterPro" id="IPR015943">
    <property type="entry name" value="WD40/YVTN_repeat-like_dom_sf"/>
</dbReference>
<evidence type="ECO:0000256" key="4">
    <source>
        <dbReference type="PROSITE-ProRule" id="PRU00221"/>
    </source>
</evidence>
<dbReference type="PROSITE" id="PS50082">
    <property type="entry name" value="WD_REPEATS_2"/>
    <property type="match status" value="2"/>
</dbReference>
<dbReference type="Pfam" id="PF00400">
    <property type="entry name" value="WD40"/>
    <property type="match status" value="2"/>
</dbReference>
<dbReference type="GO" id="GO:0005634">
    <property type="term" value="C:nucleus"/>
    <property type="evidence" value="ECO:0007669"/>
    <property type="project" value="TreeGrafter"/>
</dbReference>
<dbReference type="PANTHER" id="PTHR22852">
    <property type="entry name" value="LETHAL 2 DENTICLELESS PROTEIN RETINOIC ACID-REGULATED NUCLEAR MATRIX-ASSOCIATED PROTEIN"/>
    <property type="match status" value="1"/>
</dbReference>
<dbReference type="Gene3D" id="2.130.10.10">
    <property type="entry name" value="YVTN repeat-like/Quinoprotein amine dehydrogenase"/>
    <property type="match status" value="2"/>
</dbReference>
<evidence type="ECO:0000256" key="1">
    <source>
        <dbReference type="ARBA" id="ARBA00004906"/>
    </source>
</evidence>
<dbReference type="SMART" id="SM00320">
    <property type="entry name" value="WD40"/>
    <property type="match status" value="2"/>
</dbReference>
<dbReference type="EMBL" id="CAJVPZ010012868">
    <property type="protein sequence ID" value="CAG8643838.1"/>
    <property type="molecule type" value="Genomic_DNA"/>
</dbReference>
<proteinExistence type="inferred from homology"/>
<dbReference type="OrthoDB" id="2096344at2759"/>
<keyword evidence="4" id="KW-0853">WD repeat</keyword>
<comment type="similarity">
    <text evidence="3">Belongs to the WD repeat cdt2 family.</text>
</comment>
<keyword evidence="6" id="KW-1185">Reference proteome</keyword>
<evidence type="ECO:0000256" key="3">
    <source>
        <dbReference type="ARBA" id="ARBA00038344"/>
    </source>
</evidence>
<name>A0A9N9DLV4_9GLOM</name>
<dbReference type="Proteomes" id="UP000789396">
    <property type="component" value="Unassembled WGS sequence"/>
</dbReference>
<organism evidence="5 6">
    <name type="scientific">Racocetra fulgida</name>
    <dbReference type="NCBI Taxonomy" id="60492"/>
    <lineage>
        <taxon>Eukaryota</taxon>
        <taxon>Fungi</taxon>
        <taxon>Fungi incertae sedis</taxon>
        <taxon>Mucoromycota</taxon>
        <taxon>Glomeromycotina</taxon>
        <taxon>Glomeromycetes</taxon>
        <taxon>Diversisporales</taxon>
        <taxon>Gigasporaceae</taxon>
        <taxon>Racocetra</taxon>
    </lineage>
</organism>
<evidence type="ECO:0000313" key="6">
    <source>
        <dbReference type="Proteomes" id="UP000789396"/>
    </source>
</evidence>
<dbReference type="InterPro" id="IPR036322">
    <property type="entry name" value="WD40_repeat_dom_sf"/>
</dbReference>
<gene>
    <name evidence="5" type="ORF">RFULGI_LOCUS8180</name>
</gene>
<accession>A0A9N9DLV4</accession>
<protein>
    <submittedName>
        <fullName evidence="5">18297_t:CDS:1</fullName>
    </submittedName>
</protein>
<dbReference type="GO" id="GO:0043161">
    <property type="term" value="P:proteasome-mediated ubiquitin-dependent protein catabolic process"/>
    <property type="evidence" value="ECO:0007669"/>
    <property type="project" value="TreeGrafter"/>
</dbReference>
<dbReference type="InterPro" id="IPR001680">
    <property type="entry name" value="WD40_rpt"/>
</dbReference>